<dbReference type="InterPro" id="IPR008271">
    <property type="entry name" value="Ser/Thr_kinase_AS"/>
</dbReference>
<protein>
    <recommendedName>
        <fullName evidence="5">Protein kinase domain-containing protein</fullName>
    </recommendedName>
</protein>
<sequence>MSSFNLPPIVIPALYSPLSPSEPGYSSPAESDASPLLTPCFPDQHDHLVVYKPQSPCSERHSVLCSVPHKDTKENRVPSQSSSFGSSSPSSFRHVSLDSDAFPTSPAPLSPLTSHVHAYSFMQAQRSPSSPSKHKARNTYPLYNASSLRAPVAPFNLNSTLYSAHFPEGHRLNSHFVRQYDLQDELGSGGYGFVMTARHRLDRHEVAVKFIIKAKVPDHAWMVHDVYGKLPTEVMLLSVIEHENIVKCLDLFEDCLYFYLVPFSPTPVTNPSLTPIQVQELHGSPWDRNSTFDKVAVSHPCTSPPTSTPSLTPSASLDSISSLVPSIPLQLSDRPLGVKNFRIPKSPSTLQPPRPKFVRRPSHDLFECIEQSEHKHLTQDQARYVFSQIVDAVCYLDEQGVAHRDIKDENIVIDRDLKVKLIDFGSATFVDPAEERPFYTLFYGTTAYAASEILQKKPYQAAPAEVWTLGVLLSYLLTGTSPFPTVKHAVTGRIVLPDNQCVSDAAMDLMHACLDPDPEKRITVSQVKRHHWLNQD</sequence>
<dbReference type="OrthoDB" id="10252171at2759"/>
<dbReference type="Gene3D" id="1.10.510.10">
    <property type="entry name" value="Transferase(Phosphotransferase) domain 1"/>
    <property type="match status" value="1"/>
</dbReference>
<evidence type="ECO:0000256" key="1">
    <source>
        <dbReference type="ARBA" id="ARBA00022741"/>
    </source>
</evidence>
<dbReference type="SMART" id="SM00220">
    <property type="entry name" value="S_TKc"/>
    <property type="match status" value="1"/>
</dbReference>
<feature type="region of interest" description="Disordered" evidence="4">
    <location>
        <begin position="68"/>
        <end position="90"/>
    </location>
</feature>
<dbReference type="GO" id="GO:0035556">
    <property type="term" value="P:intracellular signal transduction"/>
    <property type="evidence" value="ECO:0007669"/>
    <property type="project" value="TreeGrafter"/>
</dbReference>
<feature type="compositionally biased region" description="Low complexity" evidence="4">
    <location>
        <begin position="78"/>
        <end position="90"/>
    </location>
</feature>
<dbReference type="GO" id="GO:0004674">
    <property type="term" value="F:protein serine/threonine kinase activity"/>
    <property type="evidence" value="ECO:0007669"/>
    <property type="project" value="TreeGrafter"/>
</dbReference>
<dbReference type="GO" id="GO:0005634">
    <property type="term" value="C:nucleus"/>
    <property type="evidence" value="ECO:0007669"/>
    <property type="project" value="TreeGrafter"/>
</dbReference>
<keyword evidence="7" id="KW-1185">Reference proteome</keyword>
<dbReference type="GO" id="GO:0005829">
    <property type="term" value="C:cytosol"/>
    <property type="evidence" value="ECO:0007669"/>
    <property type="project" value="TreeGrafter"/>
</dbReference>
<dbReference type="PROSITE" id="PS00107">
    <property type="entry name" value="PROTEIN_KINASE_ATP"/>
    <property type="match status" value="1"/>
</dbReference>
<gene>
    <name evidence="6" type="ORF">D9758_006846</name>
</gene>
<dbReference type="Gene3D" id="3.30.200.20">
    <property type="entry name" value="Phosphorylase Kinase, domain 1"/>
    <property type="match status" value="1"/>
</dbReference>
<evidence type="ECO:0000313" key="6">
    <source>
        <dbReference type="EMBL" id="KAF5348688.1"/>
    </source>
</evidence>
<proteinExistence type="predicted"/>
<dbReference type="Pfam" id="PF00069">
    <property type="entry name" value="Pkinase"/>
    <property type="match status" value="2"/>
</dbReference>
<comment type="caution">
    <text evidence="6">The sequence shown here is derived from an EMBL/GenBank/DDBJ whole genome shotgun (WGS) entry which is preliminary data.</text>
</comment>
<feature type="domain" description="Protein kinase" evidence="5">
    <location>
        <begin position="180"/>
        <end position="533"/>
    </location>
</feature>
<evidence type="ECO:0000313" key="7">
    <source>
        <dbReference type="Proteomes" id="UP000559256"/>
    </source>
</evidence>
<organism evidence="6 7">
    <name type="scientific">Tetrapyrgos nigripes</name>
    <dbReference type="NCBI Taxonomy" id="182062"/>
    <lineage>
        <taxon>Eukaryota</taxon>
        <taxon>Fungi</taxon>
        <taxon>Dikarya</taxon>
        <taxon>Basidiomycota</taxon>
        <taxon>Agaricomycotina</taxon>
        <taxon>Agaricomycetes</taxon>
        <taxon>Agaricomycetidae</taxon>
        <taxon>Agaricales</taxon>
        <taxon>Marasmiineae</taxon>
        <taxon>Marasmiaceae</taxon>
        <taxon>Tetrapyrgos</taxon>
    </lineage>
</organism>
<evidence type="ECO:0000256" key="4">
    <source>
        <dbReference type="SAM" id="MobiDB-lite"/>
    </source>
</evidence>
<evidence type="ECO:0000256" key="3">
    <source>
        <dbReference type="PROSITE-ProRule" id="PRU10141"/>
    </source>
</evidence>
<evidence type="ECO:0000259" key="5">
    <source>
        <dbReference type="PROSITE" id="PS50011"/>
    </source>
</evidence>
<dbReference type="InterPro" id="IPR011009">
    <property type="entry name" value="Kinase-like_dom_sf"/>
</dbReference>
<dbReference type="PROSITE" id="PS00108">
    <property type="entry name" value="PROTEIN_KINASE_ST"/>
    <property type="match status" value="1"/>
</dbReference>
<dbReference type="PROSITE" id="PS50011">
    <property type="entry name" value="PROTEIN_KINASE_DOM"/>
    <property type="match status" value="1"/>
</dbReference>
<dbReference type="Proteomes" id="UP000559256">
    <property type="component" value="Unassembled WGS sequence"/>
</dbReference>
<dbReference type="PANTHER" id="PTHR24346:SF72">
    <property type="entry name" value="CAMK PROTEIN KINASE"/>
    <property type="match status" value="1"/>
</dbReference>
<dbReference type="AlphaFoldDB" id="A0A8H5FU20"/>
<dbReference type="InterPro" id="IPR000719">
    <property type="entry name" value="Prot_kinase_dom"/>
</dbReference>
<reference evidence="6 7" key="1">
    <citation type="journal article" date="2020" name="ISME J.">
        <title>Uncovering the hidden diversity of litter-decomposition mechanisms in mushroom-forming fungi.</title>
        <authorList>
            <person name="Floudas D."/>
            <person name="Bentzer J."/>
            <person name="Ahren D."/>
            <person name="Johansson T."/>
            <person name="Persson P."/>
            <person name="Tunlid A."/>
        </authorList>
    </citation>
    <scope>NUCLEOTIDE SEQUENCE [LARGE SCALE GENOMIC DNA]</scope>
    <source>
        <strain evidence="6 7">CBS 291.85</strain>
    </source>
</reference>
<name>A0A8H5FU20_9AGAR</name>
<dbReference type="GO" id="GO:0045719">
    <property type="term" value="P:negative regulation of glycogen biosynthetic process"/>
    <property type="evidence" value="ECO:0007669"/>
    <property type="project" value="TreeGrafter"/>
</dbReference>
<feature type="region of interest" description="Disordered" evidence="4">
    <location>
        <begin position="19"/>
        <end position="38"/>
    </location>
</feature>
<dbReference type="PANTHER" id="PTHR24346">
    <property type="entry name" value="MAP/MICROTUBULE AFFINITY-REGULATING KINASE"/>
    <property type="match status" value="1"/>
</dbReference>
<feature type="binding site" evidence="3">
    <location>
        <position position="213"/>
    </location>
    <ligand>
        <name>ATP</name>
        <dbReference type="ChEBI" id="CHEBI:30616"/>
    </ligand>
</feature>
<evidence type="ECO:0000256" key="2">
    <source>
        <dbReference type="ARBA" id="ARBA00022840"/>
    </source>
</evidence>
<keyword evidence="1 3" id="KW-0547">Nucleotide-binding</keyword>
<accession>A0A8H5FU20</accession>
<dbReference type="SUPFAM" id="SSF56112">
    <property type="entry name" value="Protein kinase-like (PK-like)"/>
    <property type="match status" value="1"/>
</dbReference>
<dbReference type="EMBL" id="JAACJM010000085">
    <property type="protein sequence ID" value="KAF5348688.1"/>
    <property type="molecule type" value="Genomic_DNA"/>
</dbReference>
<dbReference type="GO" id="GO:0005524">
    <property type="term" value="F:ATP binding"/>
    <property type="evidence" value="ECO:0007669"/>
    <property type="project" value="UniProtKB-UniRule"/>
</dbReference>
<dbReference type="InterPro" id="IPR017441">
    <property type="entry name" value="Protein_kinase_ATP_BS"/>
</dbReference>
<keyword evidence="2 3" id="KW-0067">ATP-binding</keyword>